<protein>
    <submittedName>
        <fullName evidence="1">Uncharacterized protein</fullName>
    </submittedName>
</protein>
<organism evidence="1 2">
    <name type="scientific">Nostoc edaphicum CCNP1411</name>
    <dbReference type="NCBI Taxonomy" id="1472755"/>
    <lineage>
        <taxon>Bacteria</taxon>
        <taxon>Bacillati</taxon>
        <taxon>Cyanobacteriota</taxon>
        <taxon>Cyanophyceae</taxon>
        <taxon>Nostocales</taxon>
        <taxon>Nostocaceae</taxon>
        <taxon>Nostoc</taxon>
    </lineage>
</organism>
<sequence length="50" mass="5565">MHLNISENFRIYYLKGDPITSQILCVPLCDGSRYNGGNPRNTLPIGVNLS</sequence>
<proteinExistence type="predicted"/>
<dbReference type="EMBL" id="CP054698">
    <property type="protein sequence ID" value="QMS89791.1"/>
    <property type="molecule type" value="Genomic_DNA"/>
</dbReference>
<dbReference type="Proteomes" id="UP000514713">
    <property type="component" value="Chromosome"/>
</dbReference>
<keyword evidence="2" id="KW-1185">Reference proteome</keyword>
<evidence type="ECO:0000313" key="2">
    <source>
        <dbReference type="Proteomes" id="UP000514713"/>
    </source>
</evidence>
<name>A0A7D7LFY9_9NOSO</name>
<dbReference type="RefSeq" id="WP_181927694.1">
    <property type="nucleotide sequence ID" value="NZ_CP054698.1"/>
</dbReference>
<evidence type="ECO:0000313" key="1">
    <source>
        <dbReference type="EMBL" id="QMS89791.1"/>
    </source>
</evidence>
<gene>
    <name evidence="1" type="ORF">HUN01_20205</name>
</gene>
<dbReference type="AlphaFoldDB" id="A0A7D7LFY9"/>
<accession>A0A7D7LFY9</accession>
<dbReference type="KEGG" id="ned:HUN01_20205"/>
<reference evidence="2" key="1">
    <citation type="submission" date="2020-06" db="EMBL/GenBank/DDBJ databases">
        <title>Nostoc edaphicum CCNP1411 genome.</title>
        <authorList>
            <person name="Fidor A."/>
            <person name="Grabski M."/>
            <person name="Gawor J."/>
            <person name="Gromadka R."/>
            <person name="Wegrzyn G."/>
            <person name="Mazur-Marzec H."/>
        </authorList>
    </citation>
    <scope>NUCLEOTIDE SEQUENCE [LARGE SCALE GENOMIC DNA]</scope>
    <source>
        <strain evidence="2">CCNP1411</strain>
    </source>
</reference>